<keyword evidence="2" id="KW-1185">Reference proteome</keyword>
<accession>A0ACC1T747</accession>
<dbReference type="Proteomes" id="UP001148662">
    <property type="component" value="Unassembled WGS sequence"/>
</dbReference>
<name>A0ACC1T747_9APHY</name>
<evidence type="ECO:0000313" key="1">
    <source>
        <dbReference type="EMBL" id="KAJ3554593.1"/>
    </source>
</evidence>
<gene>
    <name evidence="1" type="ORF">NM688_g3024</name>
</gene>
<comment type="caution">
    <text evidence="1">The sequence shown here is derived from an EMBL/GenBank/DDBJ whole genome shotgun (WGS) entry which is preliminary data.</text>
</comment>
<organism evidence="1 2">
    <name type="scientific">Phlebia brevispora</name>
    <dbReference type="NCBI Taxonomy" id="194682"/>
    <lineage>
        <taxon>Eukaryota</taxon>
        <taxon>Fungi</taxon>
        <taxon>Dikarya</taxon>
        <taxon>Basidiomycota</taxon>
        <taxon>Agaricomycotina</taxon>
        <taxon>Agaricomycetes</taxon>
        <taxon>Polyporales</taxon>
        <taxon>Meruliaceae</taxon>
        <taxon>Phlebia</taxon>
    </lineage>
</organism>
<sequence length="695" mass="77373">MQLDFITAAVYADGNTLPLEEFDTRYSQDKTRARCYLASHAGTNFRVSLFNHSQDTDLSCALYVDGALTCRHLIWRGNRTDILGVDIDEETVRPFQFSSIELTDNDGVATVPRNSRIVEHIGTLRCELFRVNVVRESRQEYVNYGIPIAMRDHMVLHERTKKVGAHRVRLGEGVIIRPRTRTHLVNCIDPLSSAPYKTFLFRYRPIEMLQAQGIVPLRRPESIDANGARPGPNEAGPSSLLTSIRTATVSLPTGGMVGEPEVLAALRTLCAALDATIRDVDARQVKREASPIVLGAAKDNMLDRLARQGPWSLPEGFAFWTSTQTLRIPRCHALKPQVEPGSHPNHDGVQASSIELHPLFTNHHWKALIPAVQTYSQSSNICIPLKMKLDSVKVELHVGESSLEEYNVRYDENLKSADCYVASQAGSSFKLSVENKIPGLQVDISCSVYIDGAFCDTWIFPHGWCTCVQGVTLDRTTVRQFKFACLEVTDNDAAVTVERNDETLEHMGTIRCDLFRVFVVGDSLTEVETPIPSIMKDQMVFHEKTKKGGTHKVQLGEELKIQPVPTRKNVEYLDCRSGPPYQSFLFRYRPKVPELLQAQGIIPAEKPPSQNGNGKRPGPDEAGPSKRTRTEHDNPAADEVTVKPDSDDEDVEALLAARAALDARIRNAEQRRVKREVSPIVLGGAKGEVIDLTLD</sequence>
<reference evidence="1" key="1">
    <citation type="submission" date="2022-07" db="EMBL/GenBank/DDBJ databases">
        <title>Genome Sequence of Phlebia brevispora.</title>
        <authorList>
            <person name="Buettner E."/>
        </authorList>
    </citation>
    <scope>NUCLEOTIDE SEQUENCE</scope>
    <source>
        <strain evidence="1">MPL23</strain>
    </source>
</reference>
<proteinExistence type="predicted"/>
<dbReference type="EMBL" id="JANHOG010000415">
    <property type="protein sequence ID" value="KAJ3554593.1"/>
    <property type="molecule type" value="Genomic_DNA"/>
</dbReference>
<evidence type="ECO:0000313" key="2">
    <source>
        <dbReference type="Proteomes" id="UP001148662"/>
    </source>
</evidence>
<protein>
    <submittedName>
        <fullName evidence="1">Uncharacterized protein</fullName>
    </submittedName>
</protein>